<dbReference type="Pfam" id="PF17147">
    <property type="entry name" value="PFOR_II"/>
    <property type="match status" value="1"/>
</dbReference>
<dbReference type="PANTHER" id="PTHR32154">
    <property type="entry name" value="PYRUVATE-FLAVODOXIN OXIDOREDUCTASE-RELATED"/>
    <property type="match status" value="1"/>
</dbReference>
<evidence type="ECO:0000313" key="2">
    <source>
        <dbReference type="EMBL" id="GAH16681.1"/>
    </source>
</evidence>
<reference evidence="2" key="1">
    <citation type="journal article" date="2014" name="Front. Microbiol.">
        <title>High frequency of phylogenetically diverse reductive dehalogenase-homologous genes in deep subseafloor sedimentary metagenomes.</title>
        <authorList>
            <person name="Kawai M."/>
            <person name="Futagami T."/>
            <person name="Toyoda A."/>
            <person name="Takaki Y."/>
            <person name="Nishi S."/>
            <person name="Hori S."/>
            <person name="Arai W."/>
            <person name="Tsubouchi T."/>
            <person name="Morono Y."/>
            <person name="Uchiyama I."/>
            <person name="Ito T."/>
            <person name="Fujiyama A."/>
            <person name="Inagaki F."/>
            <person name="Takami H."/>
        </authorList>
    </citation>
    <scope>NUCLEOTIDE SEQUENCE</scope>
    <source>
        <strain evidence="2">Expedition CK06-06</strain>
    </source>
</reference>
<dbReference type="InterPro" id="IPR033412">
    <property type="entry name" value="PFOR_II"/>
</dbReference>
<comment type="caution">
    <text evidence="2">The sequence shown here is derived from an EMBL/GenBank/DDBJ whole genome shotgun (WGS) entry which is preliminary data.</text>
</comment>
<dbReference type="FunFam" id="3.40.50.920:FF:000010">
    <property type="entry name" value="Pyruvate ferredoxin oxidoreductase, alpha subunit"/>
    <property type="match status" value="1"/>
</dbReference>
<dbReference type="GO" id="GO:0006979">
    <property type="term" value="P:response to oxidative stress"/>
    <property type="evidence" value="ECO:0007669"/>
    <property type="project" value="TreeGrafter"/>
</dbReference>
<accession>X1D7F9</accession>
<sequence>TYPLFPHPVYLKFILTSIPGNLNTLVNHILKATHMIEPVILPDQKDVDRFLPPYKYPLPLNPEKPVAMGDFGPPIIYTEAKWAQEVHLRSVKPVILEIWKEFGKIFQRHYLPVEKYHSDGARVILLTMGSFSETASVAIDKMRAEGQNVGLVKLRLWRPFPFEEIRQALKDAEVLVVLDRALSFGGPGGPVCSEIKAALYNEPKKPKIVSFVGGLGGRDIKVSGFEDMINKGVEISR</sequence>
<dbReference type="InterPro" id="IPR050722">
    <property type="entry name" value="Pyruvate:ferred/Flavod_OxRd"/>
</dbReference>
<dbReference type="SUPFAM" id="SSF52922">
    <property type="entry name" value="TK C-terminal domain-like"/>
    <property type="match status" value="1"/>
</dbReference>
<organism evidence="2">
    <name type="scientific">marine sediment metagenome</name>
    <dbReference type="NCBI Taxonomy" id="412755"/>
    <lineage>
        <taxon>unclassified sequences</taxon>
        <taxon>metagenomes</taxon>
        <taxon>ecological metagenomes</taxon>
    </lineage>
</organism>
<name>X1D7F9_9ZZZZ</name>
<evidence type="ECO:0000259" key="1">
    <source>
        <dbReference type="Pfam" id="PF17147"/>
    </source>
</evidence>
<gene>
    <name evidence="2" type="ORF">S01H4_56876</name>
</gene>
<feature type="non-terminal residue" evidence="2">
    <location>
        <position position="237"/>
    </location>
</feature>
<feature type="domain" description="Pyruvate:ferredoxin oxidoreductase core" evidence="1">
    <location>
        <begin position="121"/>
        <end position="223"/>
    </location>
</feature>
<dbReference type="InterPro" id="IPR009014">
    <property type="entry name" value="Transketo_C/PFOR_II"/>
</dbReference>
<proteinExistence type="predicted"/>
<dbReference type="Gene3D" id="3.40.50.920">
    <property type="match status" value="1"/>
</dbReference>
<dbReference type="SUPFAM" id="SSF52518">
    <property type="entry name" value="Thiamin diphosphate-binding fold (THDP-binding)"/>
    <property type="match status" value="1"/>
</dbReference>
<dbReference type="InterPro" id="IPR029061">
    <property type="entry name" value="THDP-binding"/>
</dbReference>
<feature type="non-terminal residue" evidence="2">
    <location>
        <position position="1"/>
    </location>
</feature>
<dbReference type="AlphaFoldDB" id="X1D7F9"/>
<dbReference type="Gene3D" id="3.40.50.970">
    <property type="match status" value="1"/>
</dbReference>
<protein>
    <recommendedName>
        <fullName evidence="1">Pyruvate:ferredoxin oxidoreductase core domain-containing protein</fullName>
    </recommendedName>
</protein>
<dbReference type="PANTHER" id="PTHR32154:SF0">
    <property type="entry name" value="PYRUVATE-FLAVODOXIN OXIDOREDUCTASE-RELATED"/>
    <property type="match status" value="1"/>
</dbReference>
<dbReference type="EMBL" id="BART01033009">
    <property type="protein sequence ID" value="GAH16681.1"/>
    <property type="molecule type" value="Genomic_DNA"/>
</dbReference>